<keyword evidence="1" id="KW-1133">Transmembrane helix</keyword>
<organism evidence="2 3">
    <name type="scientific">Rhizophagus irregularis</name>
    <dbReference type="NCBI Taxonomy" id="588596"/>
    <lineage>
        <taxon>Eukaryota</taxon>
        <taxon>Fungi</taxon>
        <taxon>Fungi incertae sedis</taxon>
        <taxon>Mucoromycota</taxon>
        <taxon>Glomeromycotina</taxon>
        <taxon>Glomeromycetes</taxon>
        <taxon>Glomerales</taxon>
        <taxon>Glomeraceae</taxon>
        <taxon>Rhizophagus</taxon>
    </lineage>
</organism>
<dbReference type="VEuPathDB" id="FungiDB:RhiirA1_461534"/>
<accession>A0A2N0RP30</accession>
<dbReference type="AlphaFoldDB" id="A0A2N0RP30"/>
<reference evidence="2 3" key="2">
    <citation type="submission" date="2017-10" db="EMBL/GenBank/DDBJ databases">
        <title>Genome analyses suggest a sexual origin of heterokaryosis in a supposedly ancient asexual fungus.</title>
        <authorList>
            <person name="Corradi N."/>
            <person name="Sedzielewska K."/>
            <person name="Noel J."/>
            <person name="Charron P."/>
            <person name="Farinelli L."/>
            <person name="Marton T."/>
            <person name="Kruger M."/>
            <person name="Pelin A."/>
            <person name="Brachmann A."/>
            <person name="Corradi N."/>
        </authorList>
    </citation>
    <scope>NUCLEOTIDE SEQUENCE [LARGE SCALE GENOMIC DNA]</scope>
    <source>
        <strain evidence="2 3">A1</strain>
    </source>
</reference>
<keyword evidence="1" id="KW-0472">Membrane</keyword>
<proteinExistence type="predicted"/>
<feature type="non-terminal residue" evidence="2">
    <location>
        <position position="384"/>
    </location>
</feature>
<dbReference type="Proteomes" id="UP000232688">
    <property type="component" value="Unassembled WGS sequence"/>
</dbReference>
<gene>
    <name evidence="2" type="ORF">RhiirA1_461534</name>
</gene>
<evidence type="ECO:0000256" key="1">
    <source>
        <dbReference type="SAM" id="Phobius"/>
    </source>
</evidence>
<sequence length="384" mass="45557">MNTVSALFEKATKNVDDSNKEPTEVTGNSIKWDIYVYCGGIKLEVFKKINTEWESVKTKTEKHPYNDHSLIASLLFSNDDIVILTTFGILIYTFSEDNKSIFLTYFYFMKLENYIFKNDNTKHGIKKYEEYMKILQHYKRIFSKSTLPSPNYYSFRLDGWVSVAKNNKSSFLKSGVELLTFAIKEHKLELINDIYKNCMTYFKEDPMNNRSFLSIITSAMPLLDKYYPEYILKYSSETNMIIDSSFYSIKQQNKNLHLYSFFQSPQIANLSKSLLWIKYQGKLYHGHKVLLFLITRVIQPLIILLTLPLYFVTFYFLSKYNFINNIFTTDAFSRVYFHTELKIFKIFKKNITTTPTVTFMIPYINFVNYSKDYNWFIELIRPQP</sequence>
<dbReference type="EMBL" id="LLXH01000576">
    <property type="protein sequence ID" value="PKC65064.1"/>
    <property type="molecule type" value="Genomic_DNA"/>
</dbReference>
<comment type="caution">
    <text evidence="2">The sequence shown here is derived from an EMBL/GenBank/DDBJ whole genome shotgun (WGS) entry which is preliminary data.</text>
</comment>
<name>A0A2N0RP30_9GLOM</name>
<keyword evidence="1" id="KW-0812">Transmembrane</keyword>
<protein>
    <submittedName>
        <fullName evidence="2">Uncharacterized protein</fullName>
    </submittedName>
</protein>
<feature type="transmembrane region" description="Helical" evidence="1">
    <location>
        <begin position="297"/>
        <end position="317"/>
    </location>
</feature>
<evidence type="ECO:0000313" key="3">
    <source>
        <dbReference type="Proteomes" id="UP000232688"/>
    </source>
</evidence>
<evidence type="ECO:0000313" key="2">
    <source>
        <dbReference type="EMBL" id="PKC65064.1"/>
    </source>
</evidence>
<reference evidence="2 3" key="1">
    <citation type="submission" date="2017-10" db="EMBL/GenBank/DDBJ databases">
        <title>Extensive intraspecific genome diversity in a model arbuscular mycorrhizal fungus.</title>
        <authorList>
            <person name="Chen E.C.H."/>
            <person name="Morin E."/>
            <person name="Baudet D."/>
            <person name="Noel J."/>
            <person name="Ndikumana S."/>
            <person name="Charron P."/>
            <person name="St-Onge C."/>
            <person name="Giorgi J."/>
            <person name="Grigoriev I.V."/>
            <person name="Roux C."/>
            <person name="Martin F.M."/>
            <person name="Corradi N."/>
        </authorList>
    </citation>
    <scope>NUCLEOTIDE SEQUENCE [LARGE SCALE GENOMIC DNA]</scope>
    <source>
        <strain evidence="2 3">A1</strain>
    </source>
</reference>